<comment type="caution">
    <text evidence="3">The sequence shown here is derived from an EMBL/GenBank/DDBJ whole genome shotgun (WGS) entry which is preliminary data.</text>
</comment>
<sequence length="441" mass="47903">MLGLLRSPSPLWNTDVSRDRGFLASPGPSNFKPANAPLLTLAPRAPEKAVSSAPQGPLAFASISHMLAATEPLPPVATAQITNEASVVALGNPASPEYQLLRDNIRHQLQSLYHEAFSSFEGVGILQFRPNSAAVNASLVFGGHVPGPSAREVLWTLHHSVKAAGRMLGNLSLDESSLASDGSNLTDLALETLSIHLTAMEPFRPLLLLPGSALFVLLEKKILPQVTALVAEFYSAHPQEGPLLLFSNVDQWVGVYIEYKFQTPVGTHLPGLANYLARNIMDPAVQKSSIMANGEKAELVLCEVWLQILDQPFTDALKDKTSPKSWKLRGQLTRWLTAILRPLRPFGQVVVEKFQPAPARAVVQGCVLQGLRALWEAEGLSVKMVIPDLGQPDTSISCYAVALIILGLLFIALILVLVWKWKTCFGVSSQTRCPFLLLLLQ</sequence>
<dbReference type="InterPro" id="IPR036364">
    <property type="entry name" value="SEA_dom_sf"/>
</dbReference>
<organism evidence="3 4">
    <name type="scientific">Ovis ammon polii</name>
    <dbReference type="NCBI Taxonomy" id="230172"/>
    <lineage>
        <taxon>Eukaryota</taxon>
        <taxon>Metazoa</taxon>
        <taxon>Chordata</taxon>
        <taxon>Craniata</taxon>
        <taxon>Vertebrata</taxon>
        <taxon>Euteleostomi</taxon>
        <taxon>Mammalia</taxon>
        <taxon>Eutheria</taxon>
        <taxon>Laurasiatheria</taxon>
        <taxon>Artiodactyla</taxon>
        <taxon>Ruminantia</taxon>
        <taxon>Pecora</taxon>
        <taxon>Bovidae</taxon>
        <taxon>Caprinae</taxon>
        <taxon>Ovis</taxon>
    </lineage>
</organism>
<keyword evidence="1" id="KW-1133">Transmembrane helix</keyword>
<proteinExistence type="predicted"/>
<dbReference type="PROSITE" id="PS50024">
    <property type="entry name" value="SEA"/>
    <property type="match status" value="1"/>
</dbReference>
<keyword evidence="1" id="KW-0812">Transmembrane</keyword>
<dbReference type="SUPFAM" id="SSF82671">
    <property type="entry name" value="SEA domain"/>
    <property type="match status" value="1"/>
</dbReference>
<accession>A0AAD4Y2M0</accession>
<evidence type="ECO:0000256" key="1">
    <source>
        <dbReference type="SAM" id="Phobius"/>
    </source>
</evidence>
<dbReference type="Gene3D" id="3.30.70.960">
    <property type="entry name" value="SEA domain"/>
    <property type="match status" value="1"/>
</dbReference>
<evidence type="ECO:0000313" key="4">
    <source>
        <dbReference type="Proteomes" id="UP001214576"/>
    </source>
</evidence>
<feature type="transmembrane region" description="Helical" evidence="1">
    <location>
        <begin position="399"/>
        <end position="419"/>
    </location>
</feature>
<protein>
    <recommendedName>
        <fullName evidence="2">SEA domain-containing protein</fullName>
    </recommendedName>
</protein>
<gene>
    <name evidence="3" type="ORF">MG293_014601</name>
</gene>
<keyword evidence="4" id="KW-1185">Reference proteome</keyword>
<feature type="domain" description="SEA" evidence="2">
    <location>
        <begin position="71"/>
        <end position="185"/>
    </location>
</feature>
<dbReference type="Proteomes" id="UP001214576">
    <property type="component" value="Unassembled WGS sequence"/>
</dbReference>
<reference evidence="3" key="1">
    <citation type="submission" date="2022-03" db="EMBL/GenBank/DDBJ databases">
        <title>Genomic analyses of argali, domestic sheep and their hybrids provide insights into chromosomal evolution, heterosis and genetic basis of agronomic traits.</title>
        <authorList>
            <person name="Li M."/>
        </authorList>
    </citation>
    <scope>NUCLEOTIDE SEQUENCE</scope>
    <source>
        <strain evidence="3">CAU-MHL-2022a</strain>
        <tissue evidence="3">Skin</tissue>
    </source>
</reference>
<dbReference type="InterPro" id="IPR000082">
    <property type="entry name" value="SEA_dom"/>
</dbReference>
<evidence type="ECO:0000313" key="3">
    <source>
        <dbReference type="EMBL" id="KAI4535375.1"/>
    </source>
</evidence>
<name>A0AAD4Y2M0_OVIAM</name>
<dbReference type="Pfam" id="PF01390">
    <property type="entry name" value="SEA"/>
    <property type="match status" value="1"/>
</dbReference>
<dbReference type="EMBL" id="JAKZEL010000018">
    <property type="protein sequence ID" value="KAI4535375.1"/>
    <property type="molecule type" value="Genomic_DNA"/>
</dbReference>
<keyword evidence="1" id="KW-0472">Membrane</keyword>
<evidence type="ECO:0000259" key="2">
    <source>
        <dbReference type="PROSITE" id="PS50024"/>
    </source>
</evidence>
<dbReference type="AlphaFoldDB" id="A0AAD4Y2M0"/>